<dbReference type="PANTHER" id="PTHR21505:SF15">
    <property type="entry name" value="RE18252P"/>
    <property type="match status" value="1"/>
</dbReference>
<evidence type="ECO:0000313" key="4">
    <source>
        <dbReference type="EMBL" id="CAH2006124.1"/>
    </source>
</evidence>
<keyword evidence="5" id="KW-1185">Reference proteome</keyword>
<comment type="caution">
    <text evidence="4">The sequence shown here is derived from an EMBL/GenBank/DDBJ whole genome shotgun (WGS) entry which is preliminary data.</text>
</comment>
<feature type="compositionally biased region" description="Low complexity" evidence="2">
    <location>
        <begin position="107"/>
        <end position="116"/>
    </location>
</feature>
<dbReference type="EMBL" id="CAKOFQ010007671">
    <property type="protein sequence ID" value="CAH2006124.1"/>
    <property type="molecule type" value="Genomic_DNA"/>
</dbReference>
<dbReference type="AlphaFoldDB" id="A0A9P0M264"/>
<feature type="coiled-coil region" evidence="1">
    <location>
        <begin position="47"/>
        <end position="81"/>
    </location>
</feature>
<dbReference type="Pfam" id="PF10545">
    <property type="entry name" value="MADF_DNA_bdg"/>
    <property type="match status" value="1"/>
</dbReference>
<evidence type="ECO:0000256" key="1">
    <source>
        <dbReference type="SAM" id="Coils"/>
    </source>
</evidence>
<proteinExistence type="predicted"/>
<organism evidence="4 5">
    <name type="scientific">Acanthoscelides obtectus</name>
    <name type="common">Bean weevil</name>
    <name type="synonym">Bruchus obtectus</name>
    <dbReference type="NCBI Taxonomy" id="200917"/>
    <lineage>
        <taxon>Eukaryota</taxon>
        <taxon>Metazoa</taxon>
        <taxon>Ecdysozoa</taxon>
        <taxon>Arthropoda</taxon>
        <taxon>Hexapoda</taxon>
        <taxon>Insecta</taxon>
        <taxon>Pterygota</taxon>
        <taxon>Neoptera</taxon>
        <taxon>Endopterygota</taxon>
        <taxon>Coleoptera</taxon>
        <taxon>Polyphaga</taxon>
        <taxon>Cucujiformia</taxon>
        <taxon>Chrysomeloidea</taxon>
        <taxon>Chrysomelidae</taxon>
        <taxon>Bruchinae</taxon>
        <taxon>Bruchini</taxon>
        <taxon>Acanthoscelides</taxon>
    </lineage>
</organism>
<name>A0A9P0M264_ACAOB</name>
<dbReference type="SMART" id="SM00595">
    <property type="entry name" value="MADF"/>
    <property type="match status" value="1"/>
</dbReference>
<feature type="compositionally biased region" description="Polar residues" evidence="2">
    <location>
        <begin position="124"/>
        <end position="135"/>
    </location>
</feature>
<evidence type="ECO:0000259" key="3">
    <source>
        <dbReference type="PROSITE" id="PS51029"/>
    </source>
</evidence>
<keyword evidence="1" id="KW-0175">Coiled coil</keyword>
<sequence length="152" mass="17793">MSEKKQWTVEECSNLIELYRDHTNLWNASHIDYKSRIKKYDSLKEIAQRFGTKYEEIERKIKNLVSQYQRERRNYKKLKKSGAGHTSAMCFLHDKNKPSKGRQVGLNFEDSNPSSSEDSDDNEIQTCELTRSANESMHELDANVSDVQIENQ</sequence>
<accession>A0A9P0M264</accession>
<evidence type="ECO:0000313" key="5">
    <source>
        <dbReference type="Proteomes" id="UP001152888"/>
    </source>
</evidence>
<gene>
    <name evidence="4" type="ORF">ACAOBT_LOCUS28924</name>
</gene>
<dbReference type="OrthoDB" id="10051975at2759"/>
<dbReference type="Proteomes" id="UP001152888">
    <property type="component" value="Unassembled WGS sequence"/>
</dbReference>
<evidence type="ECO:0000256" key="2">
    <source>
        <dbReference type="SAM" id="MobiDB-lite"/>
    </source>
</evidence>
<dbReference type="InterPro" id="IPR006578">
    <property type="entry name" value="MADF-dom"/>
</dbReference>
<protein>
    <recommendedName>
        <fullName evidence="3">MADF domain-containing protein</fullName>
    </recommendedName>
</protein>
<feature type="domain" description="MADF" evidence="3">
    <location>
        <begin position="14"/>
        <end position="97"/>
    </location>
</feature>
<dbReference type="PANTHER" id="PTHR21505">
    <property type="entry name" value="MADF DOMAIN-CONTAINING PROTEIN-RELATED"/>
    <property type="match status" value="1"/>
</dbReference>
<feature type="region of interest" description="Disordered" evidence="2">
    <location>
        <begin position="89"/>
        <end position="152"/>
    </location>
</feature>
<reference evidence="4" key="1">
    <citation type="submission" date="2022-03" db="EMBL/GenBank/DDBJ databases">
        <authorList>
            <person name="Sayadi A."/>
        </authorList>
    </citation>
    <scope>NUCLEOTIDE SEQUENCE</scope>
</reference>
<dbReference type="PROSITE" id="PS51029">
    <property type="entry name" value="MADF"/>
    <property type="match status" value="1"/>
</dbReference>